<organism evidence="2 3">
    <name type="scientific">Oxalicibacterium faecigallinarum</name>
    <dbReference type="NCBI Taxonomy" id="573741"/>
    <lineage>
        <taxon>Bacteria</taxon>
        <taxon>Pseudomonadati</taxon>
        <taxon>Pseudomonadota</taxon>
        <taxon>Betaproteobacteria</taxon>
        <taxon>Burkholderiales</taxon>
        <taxon>Oxalobacteraceae</taxon>
        <taxon>Oxalicibacterium</taxon>
    </lineage>
</organism>
<feature type="domain" description="Flagellar hook-length control protein-like C-terminal" evidence="1">
    <location>
        <begin position="318"/>
        <end position="387"/>
    </location>
</feature>
<dbReference type="AlphaFoldDB" id="A0A8J3AUH7"/>
<comment type="caution">
    <text evidence="2">The sequence shown here is derived from an EMBL/GenBank/DDBJ whole genome shotgun (WGS) entry which is preliminary data.</text>
</comment>
<evidence type="ECO:0000313" key="3">
    <source>
        <dbReference type="Proteomes" id="UP000642180"/>
    </source>
</evidence>
<accession>A0A8J3AUH7</accession>
<protein>
    <recommendedName>
        <fullName evidence="1">Flagellar hook-length control protein-like C-terminal domain-containing protein</fullName>
    </recommendedName>
</protein>
<dbReference type="InterPro" id="IPR021136">
    <property type="entry name" value="Flagellar_hook_control-like_C"/>
</dbReference>
<dbReference type="Gene3D" id="3.30.750.140">
    <property type="match status" value="1"/>
</dbReference>
<keyword evidence="3" id="KW-1185">Reference proteome</keyword>
<reference evidence="3" key="1">
    <citation type="journal article" date="2019" name="Int. J. Syst. Evol. Microbiol.">
        <title>The Global Catalogue of Microorganisms (GCM) 10K type strain sequencing project: providing services to taxonomists for standard genome sequencing and annotation.</title>
        <authorList>
            <consortium name="The Broad Institute Genomics Platform"/>
            <consortium name="The Broad Institute Genome Sequencing Center for Infectious Disease"/>
            <person name="Wu L."/>
            <person name="Ma J."/>
        </authorList>
    </citation>
    <scope>NUCLEOTIDE SEQUENCE [LARGE SCALE GENOMIC DNA]</scope>
    <source>
        <strain evidence="3">CCM 2767</strain>
    </source>
</reference>
<evidence type="ECO:0000313" key="2">
    <source>
        <dbReference type="EMBL" id="GGI16368.1"/>
    </source>
</evidence>
<proteinExistence type="predicted"/>
<gene>
    <name evidence="2" type="ORF">GCM10008066_03610</name>
</gene>
<name>A0A8J3AUH7_9BURK</name>
<dbReference type="Proteomes" id="UP000642180">
    <property type="component" value="Unassembled WGS sequence"/>
</dbReference>
<sequence length="390" mass="42163">MLPRADITGTRPVVLIEASVPASTIGQPRQETLERLLQLTLGKEYQAQVLARLTDGNFLVKVDTAAASMKLPPGIKTGDTLDLTLLATEPRPTFLLGKSEPGAMTSLSTAGRLIDTMLQMARQDGNNPAVMARSPLLPAATAATLPTTPQIATQIAGAMQQAVASSGLFYESHVAQWAAGNRPLSELSREPAIKRTSSVTSGMAVAITTAAPEEMPDNELQRLVSNVREWVGGERQLSDVLRHAPLRHMTTQDAIEPLMARAGQTHESTIVEHARLLNQQLDTLEQRRFLWQGELFPGQAMEWEIADDTPKGKPDEPAEQPVWNSTVRFSMPSLGAISATIRLTGDHVQLHITAADDETAQTLREHGPQLASALDAAGTKLDTLLVKKEH</sequence>
<dbReference type="RefSeq" id="WP_188379570.1">
    <property type="nucleotide sequence ID" value="NZ_BMDI01000001.1"/>
</dbReference>
<dbReference type="EMBL" id="BMDI01000001">
    <property type="protein sequence ID" value="GGI16368.1"/>
    <property type="molecule type" value="Genomic_DNA"/>
</dbReference>
<dbReference type="InterPro" id="IPR038610">
    <property type="entry name" value="FliK-like_C_sf"/>
</dbReference>
<dbReference type="Pfam" id="PF02120">
    <property type="entry name" value="Flg_hook"/>
    <property type="match status" value="1"/>
</dbReference>
<evidence type="ECO:0000259" key="1">
    <source>
        <dbReference type="Pfam" id="PF02120"/>
    </source>
</evidence>